<dbReference type="EnsemblPlants" id="AUR62006584-RA">
    <property type="protein sequence ID" value="AUR62006584-RA:cds"/>
    <property type="gene ID" value="AUR62006584"/>
</dbReference>
<dbReference type="Gramene" id="AUR62006584-RA">
    <property type="protein sequence ID" value="AUR62006584-RA:cds"/>
    <property type="gene ID" value="AUR62006584"/>
</dbReference>
<evidence type="ECO:0000313" key="5">
    <source>
        <dbReference type="EnsemblPlants" id="AUR62006584-RA:cds"/>
    </source>
</evidence>
<dbReference type="OrthoDB" id="1908104at2759"/>
<dbReference type="InterPro" id="IPR046350">
    <property type="entry name" value="Cystatin_sf"/>
</dbReference>
<dbReference type="Proteomes" id="UP000596660">
    <property type="component" value="Unplaced"/>
</dbReference>
<dbReference type="GeneID" id="110701017"/>
<dbReference type="InterPro" id="IPR000010">
    <property type="entry name" value="Cystatin_dom"/>
</dbReference>
<sequence>MAMVGGVSENKGSENSLVINDLAKFAVDEQNKKQNSILEFRKVVNVKEQVVAGTLYYITLEANDAGNNNEVQYYEAKIWVKPWLNFKELQDFKFLGGTLPIDGTAL</sequence>
<dbReference type="NCBIfam" id="TIGR01638">
    <property type="entry name" value="Atha_cystat_rel"/>
    <property type="match status" value="1"/>
</dbReference>
<dbReference type="PROSITE" id="PS00287">
    <property type="entry name" value="CYSTATIN"/>
    <property type="match status" value="1"/>
</dbReference>
<reference evidence="5" key="1">
    <citation type="journal article" date="2017" name="Nature">
        <title>The genome of Chenopodium quinoa.</title>
        <authorList>
            <person name="Jarvis D.E."/>
            <person name="Ho Y.S."/>
            <person name="Lightfoot D.J."/>
            <person name="Schmoeckel S.M."/>
            <person name="Li B."/>
            <person name="Borm T.J.A."/>
            <person name="Ohyanagi H."/>
            <person name="Mineta K."/>
            <person name="Michell C.T."/>
            <person name="Saber N."/>
            <person name="Kharbatia N.M."/>
            <person name="Rupper R.R."/>
            <person name="Sharp A.R."/>
            <person name="Dally N."/>
            <person name="Boughton B.A."/>
            <person name="Woo Y.H."/>
            <person name="Gao G."/>
            <person name="Schijlen E.G.W.M."/>
            <person name="Guo X."/>
            <person name="Momin A.A."/>
            <person name="Negrao S."/>
            <person name="Al-Babili S."/>
            <person name="Gehring C."/>
            <person name="Roessner U."/>
            <person name="Jung C."/>
            <person name="Murphy K."/>
            <person name="Arold S.T."/>
            <person name="Gojobori T."/>
            <person name="van der Linden C.G."/>
            <person name="van Loo E.N."/>
            <person name="Jellen E.N."/>
            <person name="Maughan P.J."/>
            <person name="Tester M."/>
        </authorList>
    </citation>
    <scope>NUCLEOTIDE SEQUENCE [LARGE SCALE GENOMIC DNA]</scope>
    <source>
        <strain evidence="5">cv. PI 614886</strain>
    </source>
</reference>
<proteinExistence type="inferred from homology"/>
<evidence type="ECO:0000256" key="1">
    <source>
        <dbReference type="ARBA" id="ARBA00022690"/>
    </source>
</evidence>
<feature type="domain" description="Cystatin" evidence="4">
    <location>
        <begin position="2"/>
        <end position="95"/>
    </location>
</feature>
<name>A0A803L3Z5_CHEQI</name>
<dbReference type="InterPro" id="IPR018073">
    <property type="entry name" value="Prot_inh_cystat_CS"/>
</dbReference>
<dbReference type="RefSeq" id="XP_021734287.1">
    <property type="nucleotide sequence ID" value="XM_021878595.1"/>
</dbReference>
<evidence type="ECO:0000256" key="2">
    <source>
        <dbReference type="ARBA" id="ARBA00022704"/>
    </source>
</evidence>
<gene>
    <name evidence="5" type="primary">LOC110701017</name>
</gene>
<dbReference type="SMR" id="A0A803L3Z5"/>
<reference evidence="5" key="2">
    <citation type="submission" date="2021-03" db="UniProtKB">
        <authorList>
            <consortium name="EnsemblPlants"/>
        </authorList>
    </citation>
    <scope>IDENTIFICATION</scope>
</reference>
<dbReference type="InterPro" id="IPR006525">
    <property type="entry name" value="Cystatin-related_pln"/>
</dbReference>
<evidence type="ECO:0000256" key="3">
    <source>
        <dbReference type="RuleBase" id="RU362130"/>
    </source>
</evidence>
<organism evidence="5 6">
    <name type="scientific">Chenopodium quinoa</name>
    <name type="common">Quinoa</name>
    <dbReference type="NCBI Taxonomy" id="63459"/>
    <lineage>
        <taxon>Eukaryota</taxon>
        <taxon>Viridiplantae</taxon>
        <taxon>Streptophyta</taxon>
        <taxon>Embryophyta</taxon>
        <taxon>Tracheophyta</taxon>
        <taxon>Spermatophyta</taxon>
        <taxon>Magnoliopsida</taxon>
        <taxon>eudicotyledons</taxon>
        <taxon>Gunneridae</taxon>
        <taxon>Pentapetalae</taxon>
        <taxon>Caryophyllales</taxon>
        <taxon>Chenopodiaceae</taxon>
        <taxon>Chenopodioideae</taxon>
        <taxon>Atripliceae</taxon>
        <taxon>Chenopodium</taxon>
    </lineage>
</organism>
<dbReference type="SUPFAM" id="SSF54403">
    <property type="entry name" value="Cystatin/monellin"/>
    <property type="match status" value="1"/>
</dbReference>
<dbReference type="InterPro" id="IPR027214">
    <property type="entry name" value="Cystatin"/>
</dbReference>
<dbReference type="Gene3D" id="3.10.450.10">
    <property type="match status" value="1"/>
</dbReference>
<keyword evidence="6" id="KW-1185">Reference proteome</keyword>
<evidence type="ECO:0000313" key="6">
    <source>
        <dbReference type="Proteomes" id="UP000596660"/>
    </source>
</evidence>
<accession>A0A803L3Z5</accession>
<comment type="similarity">
    <text evidence="3">Belongs to the cystatin family. Phytocystatin subfamily.</text>
</comment>
<evidence type="ECO:0000259" key="4">
    <source>
        <dbReference type="SMART" id="SM00043"/>
    </source>
</evidence>
<protein>
    <recommendedName>
        <fullName evidence="3">Cysteine proteinase inhibitor</fullName>
    </recommendedName>
</protein>
<keyword evidence="1 3" id="KW-0646">Protease inhibitor</keyword>
<dbReference type="AlphaFoldDB" id="A0A803L3Z5"/>
<dbReference type="KEGG" id="cqi:110701017"/>
<dbReference type="SMART" id="SM00043">
    <property type="entry name" value="CY"/>
    <property type="match status" value="1"/>
</dbReference>
<dbReference type="GO" id="GO:0004869">
    <property type="term" value="F:cysteine-type endopeptidase inhibitor activity"/>
    <property type="evidence" value="ECO:0007669"/>
    <property type="project" value="UniProtKB-KW"/>
</dbReference>
<keyword evidence="2 3" id="KW-0789">Thiol protease inhibitor</keyword>
<dbReference type="CDD" id="cd00042">
    <property type="entry name" value="CY"/>
    <property type="match status" value="1"/>
</dbReference>
<dbReference type="PANTHER" id="PTHR11413">
    <property type="entry name" value="CYSTATIN FAMILY MEMBER"/>
    <property type="match status" value="1"/>
</dbReference>
<dbReference type="Pfam" id="PF16845">
    <property type="entry name" value="SQAPI"/>
    <property type="match status" value="1"/>
</dbReference>
<dbReference type="OMA" id="AKIWEKP"/>
<dbReference type="PANTHER" id="PTHR11413:SF116">
    <property type="entry name" value="MULTICYSTATIN"/>
    <property type="match status" value="1"/>
</dbReference>